<comment type="caution">
    <text evidence="1">The sequence shown here is derived from an EMBL/GenBank/DDBJ whole genome shotgun (WGS) entry which is preliminary data.</text>
</comment>
<organism evidence="1 2">
    <name type="scientific">Amycolatopsis minnesotensis</name>
    <dbReference type="NCBI Taxonomy" id="337894"/>
    <lineage>
        <taxon>Bacteria</taxon>
        <taxon>Bacillati</taxon>
        <taxon>Actinomycetota</taxon>
        <taxon>Actinomycetes</taxon>
        <taxon>Pseudonocardiales</taxon>
        <taxon>Pseudonocardiaceae</taxon>
        <taxon>Amycolatopsis</taxon>
    </lineage>
</organism>
<proteinExistence type="predicted"/>
<keyword evidence="2" id="KW-1185">Reference proteome</keyword>
<evidence type="ECO:0008006" key="3">
    <source>
        <dbReference type="Google" id="ProtNLM"/>
    </source>
</evidence>
<dbReference type="RefSeq" id="WP_344428765.1">
    <property type="nucleotide sequence ID" value="NZ_BAAANN010000036.1"/>
</dbReference>
<evidence type="ECO:0000313" key="2">
    <source>
        <dbReference type="Proteomes" id="UP001501116"/>
    </source>
</evidence>
<reference evidence="1 2" key="1">
    <citation type="journal article" date="2019" name="Int. J. Syst. Evol. Microbiol.">
        <title>The Global Catalogue of Microorganisms (GCM) 10K type strain sequencing project: providing services to taxonomists for standard genome sequencing and annotation.</title>
        <authorList>
            <consortium name="The Broad Institute Genomics Platform"/>
            <consortium name="The Broad Institute Genome Sequencing Center for Infectious Disease"/>
            <person name="Wu L."/>
            <person name="Ma J."/>
        </authorList>
    </citation>
    <scope>NUCLEOTIDE SEQUENCE [LARGE SCALE GENOMIC DNA]</scope>
    <source>
        <strain evidence="1 2">JCM 14545</strain>
    </source>
</reference>
<accession>A0ABN2S8V3</accession>
<name>A0ABN2S8V3_9PSEU</name>
<protein>
    <recommendedName>
        <fullName evidence="3">WXG100 family type VII secretion target</fullName>
    </recommendedName>
</protein>
<dbReference type="Proteomes" id="UP001501116">
    <property type="component" value="Unassembled WGS sequence"/>
</dbReference>
<sequence length="96" mass="10843">MSRFDVNHDGYMDVNESLRQCHVATGVILEELNAKLRNISEGFGGKAATVWAPLQADWTKIYQSMQSDFNDSVTRSFNVHEIFKEGDNMGARIMNS</sequence>
<dbReference type="EMBL" id="BAAANN010000036">
    <property type="protein sequence ID" value="GAA1982264.1"/>
    <property type="molecule type" value="Genomic_DNA"/>
</dbReference>
<gene>
    <name evidence="1" type="ORF">GCM10009754_68970</name>
</gene>
<evidence type="ECO:0000313" key="1">
    <source>
        <dbReference type="EMBL" id="GAA1982264.1"/>
    </source>
</evidence>